<keyword evidence="3" id="KW-0614">Plasmid</keyword>
<evidence type="ECO:0000313" key="3">
    <source>
        <dbReference type="EMBL" id="BDD00841.1"/>
    </source>
</evidence>
<organism evidence="3 4">
    <name type="scientific">Persicobacter psychrovividus</name>
    <dbReference type="NCBI Taxonomy" id="387638"/>
    <lineage>
        <taxon>Bacteria</taxon>
        <taxon>Pseudomonadati</taxon>
        <taxon>Bacteroidota</taxon>
        <taxon>Cytophagia</taxon>
        <taxon>Cytophagales</taxon>
        <taxon>Persicobacteraceae</taxon>
        <taxon>Persicobacter</taxon>
    </lineage>
</organism>
<geneLocation type="plasmid" evidence="3 4">
    <name>pPP1</name>
</geneLocation>
<evidence type="ECO:0000313" key="4">
    <source>
        <dbReference type="Proteomes" id="UP001354989"/>
    </source>
</evidence>
<accession>A0ABM7VIQ7</accession>
<feature type="domain" description="Fibrobacter succinogenes major paralogous" evidence="2">
    <location>
        <begin position="310"/>
        <end position="477"/>
    </location>
</feature>
<dbReference type="PROSITE" id="PS51257">
    <property type="entry name" value="PROKAR_LIPOPROTEIN"/>
    <property type="match status" value="1"/>
</dbReference>
<sequence>MGKRTTYIRQCAALLLILGALMGCQKHEDPIKLQPNAGPSFENVESEQYHVQLNAVPLPAGVEGTWQLFMGENGHFEDIHDPKSKFFGEPGEQYVIGWQAGHGEAYRVDEISVSFKSMNPQMLHPQPDSLSGNISVYLHAAEVRFGATGQWEVTEGAGGRILQADSHRAEFIGRPQTAYTVTWTTTYGSKSATVSWQFVTDELKADAGADQLDIKAGTGEEKYVTLEAFQPAGSAVEWALVGGEGGKLINSNIPSALFSGKADERYELQYTVTLDDQVSVDTVQIRFRGKWGMWKDERDGQSYRFIEHDGMEWMADNYNYAAYPGEGSWVYGFGYRAVVVDGHALETEEDRKKYGRLYHYLAAVESAPEGWRIPTVEEYEKLISDFGGGIAGKVNLEIGGASGMELPFGGDFEINSGTDPANRNVFSGQEIRGHFWTSNYAENYNSNYIFIVPQGLNEAGMAVYPVDYYMSSVRYVRDVQ</sequence>
<dbReference type="EMBL" id="AP025293">
    <property type="protein sequence ID" value="BDD00841.1"/>
    <property type="molecule type" value="Genomic_DNA"/>
</dbReference>
<dbReference type="Pfam" id="PF09603">
    <property type="entry name" value="Fib_succ_major"/>
    <property type="match status" value="1"/>
</dbReference>
<evidence type="ECO:0000259" key="2">
    <source>
        <dbReference type="Pfam" id="PF09603"/>
    </source>
</evidence>
<name>A0ABM7VIQ7_9BACT</name>
<dbReference type="RefSeq" id="WP_338398101.1">
    <property type="nucleotide sequence ID" value="NZ_AP025293.1"/>
</dbReference>
<reference evidence="3 4" key="1">
    <citation type="submission" date="2021-12" db="EMBL/GenBank/DDBJ databases">
        <title>Genome sequencing of bacteria with rrn-lacking chromosome and rrn-plasmid.</title>
        <authorList>
            <person name="Anda M."/>
            <person name="Iwasaki W."/>
        </authorList>
    </citation>
    <scope>NUCLEOTIDE SEQUENCE [LARGE SCALE GENOMIC DNA]</scope>
    <source>
        <strain evidence="3 4">NBRC 101262</strain>
        <plasmid evidence="3 4">pPP1</plasmid>
    </source>
</reference>
<evidence type="ECO:0000256" key="1">
    <source>
        <dbReference type="SAM" id="SignalP"/>
    </source>
</evidence>
<dbReference type="NCBIfam" id="TIGR02145">
    <property type="entry name" value="Fib_succ_major"/>
    <property type="match status" value="1"/>
</dbReference>
<protein>
    <recommendedName>
        <fullName evidence="2">Fibrobacter succinogenes major paralogous domain-containing protein</fullName>
    </recommendedName>
</protein>
<dbReference type="InterPro" id="IPR011871">
    <property type="entry name" value="Fib_succ_major"/>
</dbReference>
<gene>
    <name evidence="3" type="ORF">PEPS_31210</name>
</gene>
<feature type="chain" id="PRO_5046060918" description="Fibrobacter succinogenes major paralogous domain-containing protein" evidence="1">
    <location>
        <begin position="23"/>
        <end position="480"/>
    </location>
</feature>
<dbReference type="Proteomes" id="UP001354989">
    <property type="component" value="Plasmid pPP1"/>
</dbReference>
<keyword evidence="1" id="KW-0732">Signal</keyword>
<feature type="signal peptide" evidence="1">
    <location>
        <begin position="1"/>
        <end position="22"/>
    </location>
</feature>
<keyword evidence="4" id="KW-1185">Reference proteome</keyword>
<proteinExistence type="predicted"/>